<evidence type="ECO:0000313" key="5">
    <source>
        <dbReference type="Proteomes" id="UP000724657"/>
    </source>
</evidence>
<evidence type="ECO:0000256" key="2">
    <source>
        <dbReference type="ARBA" id="ARBA00022840"/>
    </source>
</evidence>
<dbReference type="Proteomes" id="UP000724657">
    <property type="component" value="Unassembled WGS sequence"/>
</dbReference>
<evidence type="ECO:0000313" key="4">
    <source>
        <dbReference type="EMBL" id="MBU3842040.1"/>
    </source>
</evidence>
<dbReference type="Gene3D" id="3.40.50.300">
    <property type="entry name" value="P-loop containing nucleotide triphosphate hydrolases"/>
    <property type="match status" value="2"/>
</dbReference>
<feature type="domain" description="ABC transporter" evidence="3">
    <location>
        <begin position="274"/>
        <end position="525"/>
    </location>
</feature>
<gene>
    <name evidence="4" type="ORF">IAA47_03520</name>
</gene>
<accession>A0A9E2KXW9</accession>
<dbReference type="InterPro" id="IPR050107">
    <property type="entry name" value="ABC_carbohydrate_import_ATPase"/>
</dbReference>
<name>A0A9E2KXW9_9FUSO</name>
<dbReference type="InterPro" id="IPR003439">
    <property type="entry name" value="ABC_transporter-like_ATP-bd"/>
</dbReference>
<dbReference type="CDD" id="cd03215">
    <property type="entry name" value="ABC_Carb_Monos_II"/>
    <property type="match status" value="1"/>
</dbReference>
<dbReference type="GO" id="GO:0016887">
    <property type="term" value="F:ATP hydrolysis activity"/>
    <property type="evidence" value="ECO:0007669"/>
    <property type="project" value="InterPro"/>
</dbReference>
<reference evidence="4" key="2">
    <citation type="submission" date="2021-04" db="EMBL/GenBank/DDBJ databases">
        <authorList>
            <person name="Gilroy R."/>
        </authorList>
    </citation>
    <scope>NUCLEOTIDE SEQUENCE</scope>
    <source>
        <strain evidence="4">A6-441</strain>
    </source>
</reference>
<feature type="domain" description="ABC transporter" evidence="3">
    <location>
        <begin position="6"/>
        <end position="258"/>
    </location>
</feature>
<dbReference type="CDD" id="cd03216">
    <property type="entry name" value="ABC_Carb_Monos_I"/>
    <property type="match status" value="1"/>
</dbReference>
<dbReference type="InterPro" id="IPR027417">
    <property type="entry name" value="P-loop_NTPase"/>
</dbReference>
<sequence>MNEILLKIENLSKSFGENIVLKDINLDVKPGEIVGLVGENGAGKSTLMKCIFGMPVISETGGYGGKIYFDGKEVNFTSPFDALGVGIGMVHQEFSLIPGFRASENVVLNRESTLNSFLEGVFGSRIKALDKKEIDERAKGALSNLGVDIKSNTVISEMPVAHKQFTEIAREIERENTKLLVLDEPTAVLTEEEAKVLLETMRKLSERGIAILFITHRLDEILSVCDKVVVLRDGLLINSVATKDTNVNEITEWMIGRKMEGSSQDNKVKEEPKETIISIKNLWVDMPGEGVKNLSLDIKKGEILGLGGMAGQGKIGVANGIMGLYDARGEVTFKGEKINLNTPVEPLEKGLFFVSEDRKGVGLLLDSSIEDNIAYPAMQIKKMFFKKAFGIFNIADEKAIKENALEYIKKLEIRCMGEKQKTQELSGGNQQKVCLAKAFTMNPEVLFVSEPTRGIDVGAKKLVLDTLKEYNKEKGTTIIITSSEIEELRSVCDRIAIINEGKVEGILPPTADILEFGKMMVGVKKEAGNE</sequence>
<protein>
    <submittedName>
        <fullName evidence="4">Sugar ABC transporter ATP-binding protein</fullName>
    </submittedName>
</protein>
<evidence type="ECO:0000256" key="1">
    <source>
        <dbReference type="ARBA" id="ARBA00022741"/>
    </source>
</evidence>
<dbReference type="PROSITE" id="PS00211">
    <property type="entry name" value="ABC_TRANSPORTER_1"/>
    <property type="match status" value="1"/>
</dbReference>
<dbReference type="AlphaFoldDB" id="A0A9E2KXW9"/>
<dbReference type="InterPro" id="IPR003593">
    <property type="entry name" value="AAA+_ATPase"/>
</dbReference>
<dbReference type="PROSITE" id="PS50893">
    <property type="entry name" value="ABC_TRANSPORTER_2"/>
    <property type="match status" value="2"/>
</dbReference>
<dbReference type="PANTHER" id="PTHR43790:SF4">
    <property type="entry name" value="GUANOSINE IMPORT ATP-BINDING PROTEIN NUPO"/>
    <property type="match status" value="1"/>
</dbReference>
<reference evidence="4" key="1">
    <citation type="journal article" date="2021" name="PeerJ">
        <title>Extensive microbial diversity within the chicken gut microbiome revealed by metagenomics and culture.</title>
        <authorList>
            <person name="Gilroy R."/>
            <person name="Ravi A."/>
            <person name="Getino M."/>
            <person name="Pursley I."/>
            <person name="Horton D.L."/>
            <person name="Alikhan N.F."/>
            <person name="Baker D."/>
            <person name="Gharbi K."/>
            <person name="Hall N."/>
            <person name="Watson M."/>
            <person name="Adriaenssens E.M."/>
            <person name="Foster-Nyarko E."/>
            <person name="Jarju S."/>
            <person name="Secka A."/>
            <person name="Antonio M."/>
            <person name="Oren A."/>
            <person name="Chaudhuri R.R."/>
            <person name="La Ragione R."/>
            <person name="Hildebrand F."/>
            <person name="Pallen M.J."/>
        </authorList>
    </citation>
    <scope>NUCLEOTIDE SEQUENCE</scope>
    <source>
        <strain evidence="4">A6-441</strain>
    </source>
</reference>
<evidence type="ECO:0000259" key="3">
    <source>
        <dbReference type="PROSITE" id="PS50893"/>
    </source>
</evidence>
<dbReference type="InterPro" id="IPR017871">
    <property type="entry name" value="ABC_transporter-like_CS"/>
</dbReference>
<proteinExistence type="predicted"/>
<keyword evidence="1" id="KW-0547">Nucleotide-binding</keyword>
<dbReference type="PANTHER" id="PTHR43790">
    <property type="entry name" value="CARBOHYDRATE TRANSPORT ATP-BINDING PROTEIN MG119-RELATED"/>
    <property type="match status" value="1"/>
</dbReference>
<dbReference type="EMBL" id="JAHLFN010000028">
    <property type="protein sequence ID" value="MBU3842040.1"/>
    <property type="molecule type" value="Genomic_DNA"/>
</dbReference>
<dbReference type="SMART" id="SM00382">
    <property type="entry name" value="AAA"/>
    <property type="match status" value="2"/>
</dbReference>
<keyword evidence="2 4" id="KW-0067">ATP-binding</keyword>
<organism evidence="4 5">
    <name type="scientific">Candidatus Fusobacterium pullicola</name>
    <dbReference type="NCBI Taxonomy" id="2838601"/>
    <lineage>
        <taxon>Bacteria</taxon>
        <taxon>Fusobacteriati</taxon>
        <taxon>Fusobacteriota</taxon>
        <taxon>Fusobacteriia</taxon>
        <taxon>Fusobacteriales</taxon>
        <taxon>Fusobacteriaceae</taxon>
        <taxon>Fusobacterium</taxon>
    </lineage>
</organism>
<dbReference type="GO" id="GO:0005524">
    <property type="term" value="F:ATP binding"/>
    <property type="evidence" value="ECO:0007669"/>
    <property type="project" value="UniProtKB-KW"/>
</dbReference>
<dbReference type="SUPFAM" id="SSF52540">
    <property type="entry name" value="P-loop containing nucleoside triphosphate hydrolases"/>
    <property type="match status" value="2"/>
</dbReference>
<dbReference type="Pfam" id="PF00005">
    <property type="entry name" value="ABC_tran"/>
    <property type="match status" value="2"/>
</dbReference>
<comment type="caution">
    <text evidence="4">The sequence shown here is derived from an EMBL/GenBank/DDBJ whole genome shotgun (WGS) entry which is preliminary data.</text>
</comment>